<reference evidence="1 2" key="1">
    <citation type="submission" date="2013-06" db="EMBL/GenBank/DDBJ databases">
        <title>The Genome Sequence of Acinetobacter rudis CIP 110305.</title>
        <authorList>
            <consortium name="The Broad Institute Genome Sequencing Platform"/>
            <consortium name="The Broad Institute Genome Sequencing Center for Infectious Disease"/>
            <person name="Cerqueira G."/>
            <person name="Feldgarden M."/>
            <person name="Courvalin P."/>
            <person name="Perichon B."/>
            <person name="Grillot-Courvalin C."/>
            <person name="Clermont D."/>
            <person name="Rocha E."/>
            <person name="Yoon E.-J."/>
            <person name="Nemec A."/>
            <person name="Young S.K."/>
            <person name="Zeng Q."/>
            <person name="Gargeya S."/>
            <person name="Fitzgerald M."/>
            <person name="Abouelleil A."/>
            <person name="Alvarado L."/>
            <person name="Berlin A.M."/>
            <person name="Chapman S.B."/>
            <person name="Dewar J."/>
            <person name="Goldberg J."/>
            <person name="Griggs A."/>
            <person name="Gujja S."/>
            <person name="Hansen M."/>
            <person name="Howarth C."/>
            <person name="Imamovic A."/>
            <person name="Larimer J."/>
            <person name="McCowan C."/>
            <person name="Murphy C."/>
            <person name="Pearson M."/>
            <person name="Priest M."/>
            <person name="Roberts A."/>
            <person name="Saif S."/>
            <person name="Shea T."/>
            <person name="Sykes S."/>
            <person name="Wortman J."/>
            <person name="Nusbaum C."/>
            <person name="Birren B."/>
        </authorList>
    </citation>
    <scope>NUCLEOTIDE SEQUENCE [LARGE SCALE GENOMIC DNA]</scope>
    <source>
        <strain evidence="1 2">CIP 110305</strain>
    </source>
</reference>
<sequence>MDKWNNLGALYQEFYQTYALFTLNEMITLLSCKVDELVAWIDQLTDEELFLLDQRKWATTPAQWPVYKWIHINTVAPFSSFKAKIRKWKKLRNQSISPQKPQGTNTQLSD</sequence>
<dbReference type="RefSeq" id="WP_016654920.1">
    <property type="nucleotide sequence ID" value="NZ_KE340348.1"/>
</dbReference>
<name>S3NQR9_9GAMM</name>
<dbReference type="InterPro" id="IPR034660">
    <property type="entry name" value="DinB/YfiT-like"/>
</dbReference>
<organism evidence="1 2">
    <name type="scientific">Acinetobacter rudis CIP 110305</name>
    <dbReference type="NCBI Taxonomy" id="421052"/>
    <lineage>
        <taxon>Bacteria</taxon>
        <taxon>Pseudomonadati</taxon>
        <taxon>Pseudomonadota</taxon>
        <taxon>Gammaproteobacteria</taxon>
        <taxon>Moraxellales</taxon>
        <taxon>Moraxellaceae</taxon>
        <taxon>Acinetobacter</taxon>
    </lineage>
</organism>
<dbReference type="Proteomes" id="UP000014568">
    <property type="component" value="Unassembled WGS sequence"/>
</dbReference>
<accession>S3NQR9</accession>
<evidence type="ECO:0000313" key="2">
    <source>
        <dbReference type="Proteomes" id="UP000014568"/>
    </source>
</evidence>
<comment type="caution">
    <text evidence="1">The sequence shown here is derived from an EMBL/GenBank/DDBJ whole genome shotgun (WGS) entry which is preliminary data.</text>
</comment>
<dbReference type="AlphaFoldDB" id="S3NQR9"/>
<evidence type="ECO:0000313" key="1">
    <source>
        <dbReference type="EMBL" id="EPF80738.1"/>
    </source>
</evidence>
<proteinExistence type="predicted"/>
<dbReference type="HOGENOM" id="CLU_124046_1_0_6"/>
<dbReference type="eggNOG" id="COG4283">
    <property type="taxonomic scope" value="Bacteria"/>
</dbReference>
<dbReference type="PATRIC" id="fig|421052.3.peg.479"/>
<dbReference type="Pfam" id="PF08020">
    <property type="entry name" value="DUF1706"/>
    <property type="match status" value="1"/>
</dbReference>
<dbReference type="PANTHER" id="PTHR40658">
    <property type="match status" value="1"/>
</dbReference>
<keyword evidence="2" id="KW-1185">Reference proteome</keyword>
<gene>
    <name evidence="1" type="ORF">F945_00485</name>
</gene>
<protein>
    <submittedName>
        <fullName evidence="1">Uncharacterized protein</fullName>
    </submittedName>
</protein>
<dbReference type="PANTHER" id="PTHR40658:SF3">
    <property type="entry name" value="CLBS_DFSB FAMILY FOUR-HELIX BUNDLE PROTEIN"/>
    <property type="match status" value="1"/>
</dbReference>
<dbReference type="InterPro" id="IPR012550">
    <property type="entry name" value="DUF1706"/>
</dbReference>
<dbReference type="Gene3D" id="1.20.120.450">
    <property type="entry name" value="dinb family like domain"/>
    <property type="match status" value="1"/>
</dbReference>
<dbReference type="EMBL" id="ATGI01000003">
    <property type="protein sequence ID" value="EPF80738.1"/>
    <property type="molecule type" value="Genomic_DNA"/>
</dbReference>